<dbReference type="Proteomes" id="UP000502260">
    <property type="component" value="Chromosome"/>
</dbReference>
<sequence length="143" mass="15783">MSARKLQSYFGATATLAALAGQAERVRVLQQHWDQVAPPPLNLMCKVSGLQDHILVLYANNGAIAAKVRQLAPTMLDKLKKMGLEVTAIQVRVQVNPPAPERKPVKSLQLGSAGMDSLRQLAERLEVSPLRQALERMLERHTK</sequence>
<gene>
    <name evidence="1" type="ORF">SKTS_33880</name>
</gene>
<protein>
    <recommendedName>
        <fullName evidence="3">DUF721 domain-containing protein</fullName>
    </recommendedName>
</protein>
<dbReference type="EMBL" id="AP022853">
    <property type="protein sequence ID" value="BCB28502.1"/>
    <property type="molecule type" value="Genomic_DNA"/>
</dbReference>
<evidence type="ECO:0000313" key="1">
    <source>
        <dbReference type="EMBL" id="BCB28502.1"/>
    </source>
</evidence>
<accession>A0A6F8VHT4</accession>
<dbReference type="AlphaFoldDB" id="A0A6F8VHT4"/>
<dbReference type="Pfam" id="PF05258">
    <property type="entry name" value="DciA"/>
    <property type="match status" value="1"/>
</dbReference>
<reference evidence="2" key="1">
    <citation type="submission" date="2020-03" db="EMBL/GenBank/DDBJ databases">
        <title>Complete genome sequence of sulfur-oxidizing bacterium skT11.</title>
        <authorList>
            <person name="Kanda M."/>
            <person name="Kojima H."/>
            <person name="Fukui M."/>
        </authorList>
    </citation>
    <scope>NUCLEOTIDE SEQUENCE [LARGE SCALE GENOMIC DNA]</scope>
    <source>
        <strain evidence="2">skT11</strain>
    </source>
</reference>
<organism evidence="1 2">
    <name type="scientific">Sulfurimicrobium lacus</name>
    <dbReference type="NCBI Taxonomy" id="2715678"/>
    <lineage>
        <taxon>Bacteria</taxon>
        <taxon>Pseudomonadati</taxon>
        <taxon>Pseudomonadota</taxon>
        <taxon>Betaproteobacteria</taxon>
        <taxon>Nitrosomonadales</taxon>
        <taxon>Sulfuricellaceae</taxon>
        <taxon>Sulfurimicrobium</taxon>
    </lineage>
</organism>
<evidence type="ECO:0000313" key="2">
    <source>
        <dbReference type="Proteomes" id="UP000502260"/>
    </source>
</evidence>
<proteinExistence type="predicted"/>
<dbReference type="KEGG" id="slac:SKTS_33880"/>
<dbReference type="RefSeq" id="WP_173068016.1">
    <property type="nucleotide sequence ID" value="NZ_AP022853.1"/>
</dbReference>
<dbReference type="InterPro" id="IPR007922">
    <property type="entry name" value="DciA-like"/>
</dbReference>
<keyword evidence="2" id="KW-1185">Reference proteome</keyword>
<evidence type="ECO:0008006" key="3">
    <source>
        <dbReference type="Google" id="ProtNLM"/>
    </source>
</evidence>
<name>A0A6F8VHT4_9PROT</name>